<evidence type="ECO:0000313" key="3">
    <source>
        <dbReference type="EMBL" id="OIV38114.1"/>
    </source>
</evidence>
<feature type="compositionally biased region" description="Acidic residues" evidence="1">
    <location>
        <begin position="159"/>
        <end position="172"/>
    </location>
</feature>
<gene>
    <name evidence="3" type="ORF">BIV57_07605</name>
</gene>
<dbReference type="InterPro" id="IPR032710">
    <property type="entry name" value="NTF2-like_dom_sf"/>
</dbReference>
<name>A0A1J7CEK3_9ACTN</name>
<evidence type="ECO:0000259" key="2">
    <source>
        <dbReference type="Pfam" id="PF13577"/>
    </source>
</evidence>
<dbReference type="Gene3D" id="3.10.450.50">
    <property type="match status" value="1"/>
</dbReference>
<dbReference type="InterPro" id="IPR037401">
    <property type="entry name" value="SnoaL-like"/>
</dbReference>
<keyword evidence="4" id="KW-1185">Reference proteome</keyword>
<feature type="domain" description="SnoaL-like" evidence="2">
    <location>
        <begin position="5"/>
        <end position="125"/>
    </location>
</feature>
<dbReference type="Pfam" id="PF13577">
    <property type="entry name" value="SnoaL_4"/>
    <property type="match status" value="1"/>
</dbReference>
<dbReference type="AlphaFoldDB" id="A0A1J7CEK3"/>
<feature type="compositionally biased region" description="Low complexity" evidence="1">
    <location>
        <begin position="180"/>
        <end position="191"/>
    </location>
</feature>
<dbReference type="SUPFAM" id="SSF54427">
    <property type="entry name" value="NTF2-like"/>
    <property type="match status" value="1"/>
</dbReference>
<proteinExistence type="predicted"/>
<feature type="compositionally biased region" description="Low complexity" evidence="1">
    <location>
        <begin position="149"/>
        <end position="158"/>
    </location>
</feature>
<sequence length="191" mass="20192">MTVHDDRAALTELLARWDRWLDDSRFTTAETAEIFAPDAEVSTPGGVLRGLEEITREAARTHGRWTATQHLHTGTLIEVDGDRADLDISRLMVMVGEGRAPANALGERARLRAVRTPDGWRLSRVAGEVLWAADPAGLARVAAAAAAARAAETATVSDAESDAESDADADADAESKSESETAAASKTASNA</sequence>
<feature type="region of interest" description="Disordered" evidence="1">
    <location>
        <begin position="149"/>
        <end position="191"/>
    </location>
</feature>
<dbReference type="RefSeq" id="WP_071655936.1">
    <property type="nucleotide sequence ID" value="NZ_MLCF01000030.1"/>
</dbReference>
<dbReference type="EMBL" id="MLCF01000030">
    <property type="protein sequence ID" value="OIV38114.1"/>
    <property type="molecule type" value="Genomic_DNA"/>
</dbReference>
<evidence type="ECO:0000256" key="1">
    <source>
        <dbReference type="SAM" id="MobiDB-lite"/>
    </source>
</evidence>
<dbReference type="Proteomes" id="UP000243342">
    <property type="component" value="Unassembled WGS sequence"/>
</dbReference>
<comment type="caution">
    <text evidence="3">The sequence shown here is derived from an EMBL/GenBank/DDBJ whole genome shotgun (WGS) entry which is preliminary data.</text>
</comment>
<dbReference type="OrthoDB" id="2599042at2"/>
<evidence type="ECO:0000313" key="4">
    <source>
        <dbReference type="Proteomes" id="UP000243342"/>
    </source>
</evidence>
<accession>A0A1J7CEK3</accession>
<reference evidence="3 4" key="1">
    <citation type="submission" date="2016-10" db="EMBL/GenBank/DDBJ databases">
        <title>Genome sequence of Streptomyces gilvigriseus MUSC 26.</title>
        <authorList>
            <person name="Lee L.-H."/>
            <person name="Ser H.-L."/>
        </authorList>
    </citation>
    <scope>NUCLEOTIDE SEQUENCE [LARGE SCALE GENOMIC DNA]</scope>
    <source>
        <strain evidence="3 4">MUSC 26</strain>
    </source>
</reference>
<protein>
    <recommendedName>
        <fullName evidence="2">SnoaL-like domain-containing protein</fullName>
    </recommendedName>
</protein>
<dbReference type="STRING" id="1428644.BIV57_07605"/>
<organism evidence="3 4">
    <name type="scientific">Mangrovactinospora gilvigrisea</name>
    <dbReference type="NCBI Taxonomy" id="1428644"/>
    <lineage>
        <taxon>Bacteria</taxon>
        <taxon>Bacillati</taxon>
        <taxon>Actinomycetota</taxon>
        <taxon>Actinomycetes</taxon>
        <taxon>Kitasatosporales</taxon>
        <taxon>Streptomycetaceae</taxon>
        <taxon>Mangrovactinospora</taxon>
    </lineage>
</organism>